<reference evidence="11" key="2">
    <citation type="submission" date="2025-09" db="UniProtKB">
        <authorList>
            <consortium name="Ensembl"/>
        </authorList>
    </citation>
    <scope>IDENTIFICATION</scope>
</reference>
<reference evidence="11" key="1">
    <citation type="submission" date="2025-08" db="UniProtKB">
        <authorList>
            <consortium name="Ensembl"/>
        </authorList>
    </citation>
    <scope>IDENTIFICATION</scope>
</reference>
<keyword evidence="5" id="KW-0812">Transmembrane</keyword>
<evidence type="ECO:0000256" key="4">
    <source>
        <dbReference type="ARBA" id="ARBA00022502"/>
    </source>
</evidence>
<evidence type="ECO:0000256" key="5">
    <source>
        <dbReference type="ARBA" id="ARBA00022692"/>
    </source>
</evidence>
<dbReference type="Proteomes" id="UP000694521">
    <property type="component" value="Unplaced"/>
</dbReference>
<organism evidence="11 12">
    <name type="scientific">Anser cygnoides</name>
    <name type="common">Swan goose</name>
    <dbReference type="NCBI Taxonomy" id="8845"/>
    <lineage>
        <taxon>Eukaryota</taxon>
        <taxon>Metazoa</taxon>
        <taxon>Chordata</taxon>
        <taxon>Craniata</taxon>
        <taxon>Vertebrata</taxon>
        <taxon>Euteleostomi</taxon>
        <taxon>Archelosauria</taxon>
        <taxon>Archosauria</taxon>
        <taxon>Dinosauria</taxon>
        <taxon>Saurischia</taxon>
        <taxon>Theropoda</taxon>
        <taxon>Coelurosauria</taxon>
        <taxon>Aves</taxon>
        <taxon>Neognathae</taxon>
        <taxon>Galloanserae</taxon>
        <taxon>Anseriformes</taxon>
        <taxon>Anatidae</taxon>
        <taxon>Anserinae</taxon>
        <taxon>Anser</taxon>
    </lineage>
</organism>
<accession>A0A8B9DRC1</accession>
<evidence type="ECO:0000256" key="9">
    <source>
        <dbReference type="ARBA" id="ARBA00023180"/>
    </source>
</evidence>
<evidence type="ECO:0000256" key="2">
    <source>
        <dbReference type="ARBA" id="ARBA00004687"/>
    </source>
</evidence>
<keyword evidence="8" id="KW-0472">Membrane</keyword>
<comment type="subcellular location">
    <subcellularLocation>
        <location evidence="1 10">Endoplasmic reticulum membrane</location>
        <topology evidence="1 10">Single-pass membrane protein</topology>
    </subcellularLocation>
</comment>
<dbReference type="Ensembl" id="ENSACDT00005010899.1">
    <property type="protein sequence ID" value="ENSACDP00005009103.1"/>
    <property type="gene ID" value="ENSACDG00005006613.1"/>
</dbReference>
<dbReference type="InterPro" id="IPR040039">
    <property type="entry name" value="PIGX"/>
</dbReference>
<comment type="similarity">
    <text evidence="3 10">Belongs to the PIGX family.</text>
</comment>
<dbReference type="AlphaFoldDB" id="A0A8B9DRC1"/>
<evidence type="ECO:0000313" key="12">
    <source>
        <dbReference type="Proteomes" id="UP000694521"/>
    </source>
</evidence>
<evidence type="ECO:0000256" key="1">
    <source>
        <dbReference type="ARBA" id="ARBA00004389"/>
    </source>
</evidence>
<evidence type="ECO:0000256" key="3">
    <source>
        <dbReference type="ARBA" id="ARBA00010345"/>
    </source>
</evidence>
<dbReference type="PANTHER" id="PTHR28650">
    <property type="entry name" value="PHOSPHATIDYLINOSITOL-GLYCAN BIOSYNTHESIS CLASS X PROTEIN"/>
    <property type="match status" value="1"/>
</dbReference>
<keyword evidence="4 10" id="KW-0337">GPI-anchor biosynthesis</keyword>
<keyword evidence="7" id="KW-1133">Transmembrane helix</keyword>
<evidence type="ECO:0000313" key="11">
    <source>
        <dbReference type="Ensembl" id="ENSACDP00005009103.1"/>
    </source>
</evidence>
<evidence type="ECO:0000256" key="6">
    <source>
        <dbReference type="ARBA" id="ARBA00022824"/>
    </source>
</evidence>
<keyword evidence="9" id="KW-0325">Glycoprotein</keyword>
<dbReference type="Pfam" id="PF08320">
    <property type="entry name" value="PIG-X"/>
    <property type="match status" value="1"/>
</dbReference>
<evidence type="ECO:0000256" key="7">
    <source>
        <dbReference type="ARBA" id="ARBA00022989"/>
    </source>
</evidence>
<evidence type="ECO:0000256" key="10">
    <source>
        <dbReference type="RuleBase" id="RU366056"/>
    </source>
</evidence>
<comment type="function">
    <text evidence="10">Stabilizing subunit of the glycosylphosphatidylinositol-mannosyltransferase I complex which catalyzes the transfer of the first mannose, via an alpha-1,4 bond from a dolichol-phosphate-mannose (Dol-P-Man) to the glucosaminyl acyl phosphatidylinositol (GlcN-(acyl)PI) intermediate to generate alpha-D-Man-(1-&gt;4)-alpha-D-GlcN-(1-&gt;6)-(1-radyl,2-acyl-sn-glycero-3-phospho)-2-acyl-inositol and participates in the sixth step of the glycosylphosphatidylinositol-anchor biosynthesis. Probably acts by stabilizing the mannosyltransferase PIGM.</text>
</comment>
<keyword evidence="6 10" id="KW-0256">Endoplasmic reticulum</keyword>
<sequence length="88" mass="9685">AGRGAAVTQELQQEGFHRDLLVKVDLGETGEWAAGCSVVARTHLPPGIYVDPYELASLQQHNLTKLSFLPSKTSFTYWIERCVKAVAL</sequence>
<proteinExistence type="inferred from homology"/>
<protein>
    <recommendedName>
        <fullName evidence="10">Phosphatidylinositol-glycan biosynthesis class X protein</fullName>
    </recommendedName>
</protein>
<dbReference type="GO" id="GO:0005789">
    <property type="term" value="C:endoplasmic reticulum membrane"/>
    <property type="evidence" value="ECO:0007669"/>
    <property type="project" value="UniProtKB-SubCell"/>
</dbReference>
<keyword evidence="12" id="KW-1185">Reference proteome</keyword>
<dbReference type="UniPathway" id="UPA00196"/>
<dbReference type="InterPro" id="IPR013233">
    <property type="entry name" value="PIG-X/PBN1"/>
</dbReference>
<comment type="pathway">
    <text evidence="2 10">Glycolipid biosynthesis; glycosylphosphatidylinositol-anchor biosynthesis.</text>
</comment>
<dbReference type="PANTHER" id="PTHR28650:SF1">
    <property type="entry name" value="PHOSPHATIDYLINOSITOL-GLYCAN BIOSYNTHESIS CLASS X PROTEIN"/>
    <property type="match status" value="1"/>
</dbReference>
<evidence type="ECO:0000256" key="8">
    <source>
        <dbReference type="ARBA" id="ARBA00023136"/>
    </source>
</evidence>
<name>A0A8B9DRC1_ANSCY</name>
<dbReference type="GO" id="GO:0006506">
    <property type="term" value="P:GPI anchor biosynthetic process"/>
    <property type="evidence" value="ECO:0007669"/>
    <property type="project" value="UniProtKB-UniPathway"/>
</dbReference>